<evidence type="ECO:0000256" key="1">
    <source>
        <dbReference type="SAM" id="MobiDB-lite"/>
    </source>
</evidence>
<keyword evidence="3" id="KW-1185">Reference proteome</keyword>
<name>A0A810Q9Q2_9FIRM</name>
<dbReference type="EMBL" id="AP023420">
    <property type="protein sequence ID" value="BCK84960.1"/>
    <property type="molecule type" value="Genomic_DNA"/>
</dbReference>
<protein>
    <submittedName>
        <fullName evidence="2">Uncharacterized protein</fullName>
    </submittedName>
</protein>
<sequence length="57" mass="6256">MTLPEHLTARNINTQSHAPQGGGGHNRTYEQFSRSITPNGLDGSAAFYLSFSPDFIF</sequence>
<proteinExistence type="predicted"/>
<organism evidence="2 3">
    <name type="scientific">Pusillibacter faecalis</name>
    <dbReference type="NCBI Taxonomy" id="2714358"/>
    <lineage>
        <taxon>Bacteria</taxon>
        <taxon>Bacillati</taxon>
        <taxon>Bacillota</taxon>
        <taxon>Clostridia</taxon>
        <taxon>Eubacteriales</taxon>
        <taxon>Oscillospiraceae</taxon>
        <taxon>Pusillibacter</taxon>
    </lineage>
</organism>
<reference evidence="2" key="1">
    <citation type="submission" date="2020-09" db="EMBL/GenBank/DDBJ databases">
        <title>New species isolated from human feces.</title>
        <authorList>
            <person name="Kitahara M."/>
            <person name="Shigeno Y."/>
            <person name="Shime M."/>
            <person name="Matsumoto Y."/>
            <person name="Nakamura S."/>
            <person name="Motooka D."/>
            <person name="Fukuoka S."/>
            <person name="Nishikawa H."/>
            <person name="Benno Y."/>
        </authorList>
    </citation>
    <scope>NUCLEOTIDE SEQUENCE</scope>
    <source>
        <strain evidence="2">MM59</strain>
    </source>
</reference>
<evidence type="ECO:0000313" key="2">
    <source>
        <dbReference type="EMBL" id="BCK84960.1"/>
    </source>
</evidence>
<dbReference type="KEGG" id="pfaa:MM59RIKEN_22790"/>
<evidence type="ECO:0000313" key="3">
    <source>
        <dbReference type="Proteomes" id="UP000679848"/>
    </source>
</evidence>
<feature type="region of interest" description="Disordered" evidence="1">
    <location>
        <begin position="1"/>
        <end position="30"/>
    </location>
</feature>
<accession>A0A810Q9Q2</accession>
<gene>
    <name evidence="2" type="ORF">MM59RIKEN_22790</name>
</gene>
<dbReference type="Proteomes" id="UP000679848">
    <property type="component" value="Chromosome"/>
</dbReference>
<dbReference type="AlphaFoldDB" id="A0A810Q9Q2"/>